<dbReference type="AlphaFoldDB" id="A0A1M4SI71"/>
<gene>
    <name evidence="2" type="ORF">SAMN02745249_00190</name>
</gene>
<evidence type="ECO:0000313" key="3">
    <source>
        <dbReference type="Proteomes" id="UP000184128"/>
    </source>
</evidence>
<feature type="transmembrane region" description="Helical" evidence="1">
    <location>
        <begin position="232"/>
        <end position="254"/>
    </location>
</feature>
<dbReference type="RefSeq" id="WP_073294816.1">
    <property type="nucleotide sequence ID" value="NZ_FQUF01000003.1"/>
</dbReference>
<dbReference type="Proteomes" id="UP000184128">
    <property type="component" value="Unassembled WGS sequence"/>
</dbReference>
<dbReference type="STRING" id="1121025.SAMN02745249_00190"/>
<feature type="transmembrane region" description="Helical" evidence="1">
    <location>
        <begin position="353"/>
        <end position="370"/>
    </location>
</feature>
<dbReference type="EMBL" id="FQUF01000003">
    <property type="protein sequence ID" value="SHE31905.1"/>
    <property type="molecule type" value="Genomic_DNA"/>
</dbReference>
<feature type="transmembrane region" description="Helical" evidence="1">
    <location>
        <begin position="181"/>
        <end position="202"/>
    </location>
</feature>
<keyword evidence="1" id="KW-0472">Membrane</keyword>
<keyword evidence="1" id="KW-1133">Transmembrane helix</keyword>
<feature type="transmembrane region" description="Helical" evidence="1">
    <location>
        <begin position="328"/>
        <end position="346"/>
    </location>
</feature>
<evidence type="ECO:0000256" key="1">
    <source>
        <dbReference type="SAM" id="Phobius"/>
    </source>
</evidence>
<feature type="transmembrane region" description="Helical" evidence="1">
    <location>
        <begin position="298"/>
        <end position="316"/>
    </location>
</feature>
<dbReference type="OrthoDB" id="9809196at2"/>
<evidence type="ECO:0008006" key="4">
    <source>
        <dbReference type="Google" id="ProtNLM"/>
    </source>
</evidence>
<accession>A0A1M4SI71</accession>
<feature type="transmembrane region" description="Helical" evidence="1">
    <location>
        <begin position="77"/>
        <end position="93"/>
    </location>
</feature>
<organism evidence="2 3">
    <name type="scientific">Atopostipes suicloacalis DSM 15692</name>
    <dbReference type="NCBI Taxonomy" id="1121025"/>
    <lineage>
        <taxon>Bacteria</taxon>
        <taxon>Bacillati</taxon>
        <taxon>Bacillota</taxon>
        <taxon>Bacilli</taxon>
        <taxon>Lactobacillales</taxon>
        <taxon>Carnobacteriaceae</taxon>
        <taxon>Atopostipes</taxon>
    </lineage>
</organism>
<dbReference type="Pfam" id="PF13687">
    <property type="entry name" value="DUF4153"/>
    <property type="match status" value="1"/>
</dbReference>
<feature type="transmembrane region" description="Helical" evidence="1">
    <location>
        <begin position="149"/>
        <end position="175"/>
    </location>
</feature>
<name>A0A1M4SI71_9LACT</name>
<proteinExistence type="predicted"/>
<dbReference type="InterPro" id="IPR025291">
    <property type="entry name" value="DUF4153"/>
</dbReference>
<keyword evidence="3" id="KW-1185">Reference proteome</keyword>
<feature type="transmembrane region" description="Helical" evidence="1">
    <location>
        <begin position="48"/>
        <end position="65"/>
    </location>
</feature>
<feature type="transmembrane region" description="Helical" evidence="1">
    <location>
        <begin position="266"/>
        <end position="286"/>
    </location>
</feature>
<protein>
    <recommendedName>
        <fullName evidence="4">DUF4153 domain-containing protein</fullName>
    </recommendedName>
</protein>
<evidence type="ECO:0000313" key="2">
    <source>
        <dbReference type="EMBL" id="SHE31905.1"/>
    </source>
</evidence>
<keyword evidence="1" id="KW-0812">Transmembrane</keyword>
<feature type="transmembrane region" description="Helical" evidence="1">
    <location>
        <begin position="16"/>
        <end position="36"/>
    </location>
</feature>
<feature type="transmembrane region" description="Helical" evidence="1">
    <location>
        <begin position="105"/>
        <end position="128"/>
    </location>
</feature>
<reference evidence="2 3" key="1">
    <citation type="submission" date="2016-11" db="EMBL/GenBank/DDBJ databases">
        <authorList>
            <person name="Jaros S."/>
            <person name="Januszkiewicz K."/>
            <person name="Wedrychowicz H."/>
        </authorList>
    </citation>
    <scope>NUCLEOTIDE SEQUENCE [LARGE SCALE GENOMIC DNA]</scope>
    <source>
        <strain evidence="2 3">DSM 15692</strain>
    </source>
</reference>
<sequence>MKRISSEKIVSELKQIIFRFPLTVVFILLLTAWQIYTKESVGTFEPTFLLLIIGIIFSATSQLFYERFFKQRVQMRWILYGLVIIFVLLYRFYLSSSHSLIDDSWNFYSIPGIRTMILYFVAVILFIWAPTIKSKIKFSDSFLVTFKTYFITSFFSIILFLGVIFTFSLFEFLFFTIKMDWFFYSSVFIFCLFAPILFLTFIPDYFSIEPESINEERTVEQSVHMPKFLHHLISYILIPVMAILTGIIVVYILINLRGKFFTENILEGLLLSYAINGWILLILADSIENKMALWFKKIFPIALIFVLIFQMISTFLQIREVGVTHGRYIILMFGVGSVISGVWYIFKKNHLQLLPIVAIIAGLISLTPPIDALTISVNQQRGRINDVLNKYDMLIDSNHVTPNPDVSINDQETIQESLNYLSEIRALNQLEWLPEKYYYREDEYLGFVTEHNSWGQDGNYREEINQANVSLDEEHPNIPISEFEQIFDLSLGDNFDDFSESVDLKGEAHVINVQLDEEFIIEMDADRLEEPLEFDFSYVLEDFKGRGSLSLPREKLTFTEEIDDYQVQIIIRYLNISGNYMQMDFYLLL</sequence>